<dbReference type="InterPro" id="IPR002541">
    <property type="entry name" value="Cyt_c_assembly"/>
</dbReference>
<feature type="transmembrane region" description="Helical" evidence="6">
    <location>
        <begin position="176"/>
        <end position="204"/>
    </location>
</feature>
<keyword evidence="5 6" id="KW-0472">Membrane</keyword>
<evidence type="ECO:0000313" key="9">
    <source>
        <dbReference type="Proteomes" id="UP001224412"/>
    </source>
</evidence>
<dbReference type="Pfam" id="PF01578">
    <property type="entry name" value="Cytochrom_C_asm"/>
    <property type="match status" value="1"/>
</dbReference>
<dbReference type="PANTHER" id="PTHR30071:SF1">
    <property type="entry name" value="CYTOCHROME B_B6 PROTEIN-RELATED"/>
    <property type="match status" value="1"/>
</dbReference>
<feature type="transmembrane region" description="Helical" evidence="6">
    <location>
        <begin position="142"/>
        <end position="164"/>
    </location>
</feature>
<keyword evidence="2 6" id="KW-0812">Transmembrane</keyword>
<feature type="transmembrane region" description="Helical" evidence="6">
    <location>
        <begin position="13"/>
        <end position="34"/>
    </location>
</feature>
<accession>A0AAP4BPG4</accession>
<name>A0AAP4BPG4_9CORY</name>
<feature type="transmembrane region" description="Helical" evidence="6">
    <location>
        <begin position="234"/>
        <end position="257"/>
    </location>
</feature>
<reference evidence="8" key="1">
    <citation type="submission" date="2023-05" db="EMBL/GenBank/DDBJ databases">
        <title>Metabolic capabilities are highly conserved among human nasal-associated Corynebacterium species in pangenomic analyses.</title>
        <authorList>
            <person name="Tran T.H."/>
            <person name="Roberts A.Q."/>
            <person name="Escapa I.F."/>
            <person name="Gao W."/>
            <person name="Conlan S."/>
            <person name="Kong H."/>
            <person name="Segre J.A."/>
            <person name="Kelly M.S."/>
            <person name="Lemon K.P."/>
        </authorList>
    </citation>
    <scope>NUCLEOTIDE SEQUENCE</scope>
    <source>
        <strain evidence="8">KPL2773</strain>
    </source>
</reference>
<evidence type="ECO:0000259" key="7">
    <source>
        <dbReference type="Pfam" id="PF01578"/>
    </source>
</evidence>
<evidence type="ECO:0000256" key="2">
    <source>
        <dbReference type="ARBA" id="ARBA00022692"/>
    </source>
</evidence>
<organism evidence="8 9">
    <name type="scientific">Corynebacterium pseudodiphtheriticum</name>
    <dbReference type="NCBI Taxonomy" id="37637"/>
    <lineage>
        <taxon>Bacteria</taxon>
        <taxon>Bacillati</taxon>
        <taxon>Actinomycetota</taxon>
        <taxon>Actinomycetes</taxon>
        <taxon>Mycobacteriales</taxon>
        <taxon>Corynebacteriaceae</taxon>
        <taxon>Corynebacterium</taxon>
    </lineage>
</organism>
<protein>
    <submittedName>
        <fullName evidence="8">C-type cytochrome biogenesis protein CcsB</fullName>
    </submittedName>
</protein>
<dbReference type="Proteomes" id="UP001224412">
    <property type="component" value="Unassembled WGS sequence"/>
</dbReference>
<evidence type="ECO:0000313" key="8">
    <source>
        <dbReference type="EMBL" id="MDK4305965.1"/>
    </source>
</evidence>
<proteinExistence type="predicted"/>
<comment type="subcellular location">
    <subcellularLocation>
        <location evidence="1">Membrane</location>
        <topology evidence="1">Multi-pass membrane protein</topology>
    </subcellularLocation>
</comment>
<feature type="transmembrane region" description="Helical" evidence="6">
    <location>
        <begin position="299"/>
        <end position="320"/>
    </location>
</feature>
<comment type="caution">
    <text evidence="8">The sequence shown here is derived from an EMBL/GenBank/DDBJ whole genome shotgun (WGS) entry which is preliminary data.</text>
</comment>
<dbReference type="InterPro" id="IPR017562">
    <property type="entry name" value="Cyt_c_biogenesis_CcsA"/>
</dbReference>
<keyword evidence="4 6" id="KW-1133">Transmembrane helix</keyword>
<sequence>MLADQTLSNFSDLMFRTTFVIYAIALVVALVFYVKVQSVIDAHRQRERVGADGRAADDNRDADAGAGAKTVGKLEAGARKWSGMAQTLIWLGIIVHAGAVLTRGLANSRFPFGNMYEYSLMLTLLTMVVAAVVVGQRQEWRVLWPWLLIPVIILMFVGGSHLYAESAPLVPALRSFWLPIHVGIAVLGGSIGMLSGVASLLYLLRRWQPKGEESDGIAGVIVKPLPSAKKLDGLAYKSAIVTLPVLGLGLLLGAIWAEAAWGRPWNWDPKETVSLISWILYAAYLHARATAGWRAMRAAWINIIALATMIFNFFFINMVVSGLHSYAGLN</sequence>
<dbReference type="GO" id="GO:0005886">
    <property type="term" value="C:plasma membrane"/>
    <property type="evidence" value="ECO:0007669"/>
    <property type="project" value="TreeGrafter"/>
</dbReference>
<evidence type="ECO:0000256" key="5">
    <source>
        <dbReference type="ARBA" id="ARBA00023136"/>
    </source>
</evidence>
<dbReference type="NCBIfam" id="TIGR03144">
    <property type="entry name" value="cytochr_II_ccsB"/>
    <property type="match status" value="1"/>
</dbReference>
<evidence type="ECO:0000256" key="3">
    <source>
        <dbReference type="ARBA" id="ARBA00022748"/>
    </source>
</evidence>
<gene>
    <name evidence="8" type="primary">ccsB</name>
    <name evidence="8" type="ORF">QPX42_00090</name>
</gene>
<dbReference type="GO" id="GO:0017004">
    <property type="term" value="P:cytochrome complex assembly"/>
    <property type="evidence" value="ECO:0007669"/>
    <property type="project" value="UniProtKB-KW"/>
</dbReference>
<dbReference type="RefSeq" id="WP_064834674.1">
    <property type="nucleotide sequence ID" value="NZ_JAKRDN010000001.1"/>
</dbReference>
<feature type="transmembrane region" description="Helical" evidence="6">
    <location>
        <begin position="88"/>
        <end position="106"/>
    </location>
</feature>
<feature type="transmembrane region" description="Helical" evidence="6">
    <location>
        <begin position="118"/>
        <end position="135"/>
    </location>
</feature>
<dbReference type="GO" id="GO:0020037">
    <property type="term" value="F:heme binding"/>
    <property type="evidence" value="ECO:0007669"/>
    <property type="project" value="InterPro"/>
</dbReference>
<dbReference type="EMBL" id="JASNVH010000001">
    <property type="protein sequence ID" value="MDK4305965.1"/>
    <property type="molecule type" value="Genomic_DNA"/>
</dbReference>
<evidence type="ECO:0000256" key="4">
    <source>
        <dbReference type="ARBA" id="ARBA00022989"/>
    </source>
</evidence>
<dbReference type="InterPro" id="IPR045062">
    <property type="entry name" value="Cyt_c_biogenesis_CcsA/CcmC"/>
</dbReference>
<evidence type="ECO:0000256" key="1">
    <source>
        <dbReference type="ARBA" id="ARBA00004141"/>
    </source>
</evidence>
<dbReference type="PANTHER" id="PTHR30071">
    <property type="entry name" value="HEME EXPORTER PROTEIN C"/>
    <property type="match status" value="1"/>
</dbReference>
<dbReference type="AlphaFoldDB" id="A0AAP4BPG4"/>
<feature type="domain" description="Cytochrome c assembly protein" evidence="7">
    <location>
        <begin position="117"/>
        <end position="324"/>
    </location>
</feature>
<evidence type="ECO:0000256" key="6">
    <source>
        <dbReference type="SAM" id="Phobius"/>
    </source>
</evidence>
<keyword evidence="3" id="KW-0201">Cytochrome c-type biogenesis</keyword>
<feature type="transmembrane region" description="Helical" evidence="6">
    <location>
        <begin position="269"/>
        <end position="287"/>
    </location>
</feature>